<dbReference type="EMBL" id="CAEKDK010000004">
    <property type="protein sequence ID" value="CAB4278723.1"/>
    <property type="molecule type" value="Genomic_DNA"/>
</dbReference>
<name>A0A6J5X535_PRUAR</name>
<evidence type="ECO:0000256" key="1">
    <source>
        <dbReference type="SAM" id="MobiDB-lite"/>
    </source>
</evidence>
<dbReference type="EMBL" id="CAEKKB010000004">
    <property type="protein sequence ID" value="CAB4309126.1"/>
    <property type="molecule type" value="Genomic_DNA"/>
</dbReference>
<accession>A0A6J5X535</accession>
<protein>
    <submittedName>
        <fullName evidence="3">Uncharacterized protein</fullName>
    </submittedName>
</protein>
<feature type="region of interest" description="Disordered" evidence="1">
    <location>
        <begin position="113"/>
        <end position="138"/>
    </location>
</feature>
<feature type="region of interest" description="Disordered" evidence="1">
    <location>
        <begin position="1"/>
        <end position="24"/>
    </location>
</feature>
<evidence type="ECO:0000313" key="4">
    <source>
        <dbReference type="Proteomes" id="UP000507222"/>
    </source>
</evidence>
<dbReference type="Proteomes" id="UP000507222">
    <property type="component" value="Unassembled WGS sequence"/>
</dbReference>
<proteinExistence type="predicted"/>
<evidence type="ECO:0000313" key="2">
    <source>
        <dbReference type="EMBL" id="CAB4278723.1"/>
    </source>
</evidence>
<reference evidence="5" key="1">
    <citation type="journal article" date="2020" name="Genome Biol.">
        <title>Gamete binning: chromosome-level and haplotype-resolved genome assembly enabled by high-throughput single-cell sequencing of gamete genomes.</title>
        <authorList>
            <person name="Campoy J.A."/>
            <person name="Sun H."/>
            <person name="Goel M."/>
            <person name="Jiao W.-B."/>
            <person name="Folz-Donahue K."/>
            <person name="Wang N."/>
            <person name="Rubio M."/>
            <person name="Liu C."/>
            <person name="Kukat C."/>
            <person name="Ruiz D."/>
            <person name="Huettel B."/>
            <person name="Schneeberger K."/>
        </authorList>
    </citation>
    <scope>NUCLEOTIDE SEQUENCE [LARGE SCALE GENOMIC DNA]</scope>
    <source>
        <strain evidence="5">cv. Rojo Pasion</strain>
    </source>
</reference>
<evidence type="ECO:0000313" key="3">
    <source>
        <dbReference type="EMBL" id="CAB4309126.1"/>
    </source>
</evidence>
<keyword evidence="5" id="KW-1185">Reference proteome</keyword>
<sequence length="240" mass="26921">MNGTSTPGTPSQKSMKRRKAEKQQLNTFEAKVELLLNEADVIQDQNKVLQNQNERLEEQQIGLQANLRKAEKKATRDSSRTRSVERRLFGEEKASTHTPRISKVWLDHTPEFNQEGYTTRGLTPQKGGEGEAETDPPATTANEIDLREAMRAMIKGEIGSVWDRLGKVEKTYHPLVPSFSEDEIPFPYTKDLINSVVVGDTKAPKITLYKGLTDPYDYLDSFCYAMEGKGATRPPSADSS</sequence>
<dbReference type="OrthoDB" id="10570365at2759"/>
<organism evidence="3 5">
    <name type="scientific">Prunus armeniaca</name>
    <name type="common">Apricot</name>
    <name type="synonym">Armeniaca vulgaris</name>
    <dbReference type="NCBI Taxonomy" id="36596"/>
    <lineage>
        <taxon>Eukaryota</taxon>
        <taxon>Viridiplantae</taxon>
        <taxon>Streptophyta</taxon>
        <taxon>Embryophyta</taxon>
        <taxon>Tracheophyta</taxon>
        <taxon>Spermatophyta</taxon>
        <taxon>Magnoliopsida</taxon>
        <taxon>eudicotyledons</taxon>
        <taxon>Gunneridae</taxon>
        <taxon>Pentapetalae</taxon>
        <taxon>rosids</taxon>
        <taxon>fabids</taxon>
        <taxon>Rosales</taxon>
        <taxon>Rosaceae</taxon>
        <taxon>Amygdaloideae</taxon>
        <taxon>Amygdaleae</taxon>
        <taxon>Prunus</taxon>
    </lineage>
</organism>
<evidence type="ECO:0000313" key="5">
    <source>
        <dbReference type="Proteomes" id="UP000507245"/>
    </source>
</evidence>
<dbReference type="AlphaFoldDB" id="A0A6J5X535"/>
<gene>
    <name evidence="2" type="ORF">CURHAP_LOCUS30410</name>
    <name evidence="3" type="ORF">ORAREDHAP_LOCUS29931</name>
</gene>
<feature type="compositionally biased region" description="Polar residues" evidence="1">
    <location>
        <begin position="113"/>
        <end position="122"/>
    </location>
</feature>
<reference evidence="3 4" key="2">
    <citation type="submission" date="2020-05" db="EMBL/GenBank/DDBJ databases">
        <authorList>
            <person name="Campoy J."/>
            <person name="Schneeberger K."/>
            <person name="Spophaly S."/>
        </authorList>
    </citation>
    <scope>NUCLEOTIDE SEQUENCE [LARGE SCALE GENOMIC DNA]</scope>
    <source>
        <strain evidence="3">PruArmRojPasFocal</strain>
    </source>
</reference>
<feature type="compositionally biased region" description="Polar residues" evidence="1">
    <location>
        <begin position="1"/>
        <end position="13"/>
    </location>
</feature>
<dbReference type="Proteomes" id="UP000507245">
    <property type="component" value="Unassembled WGS sequence"/>
</dbReference>